<reference evidence="2 3" key="1">
    <citation type="submission" date="2021-07" db="EMBL/GenBank/DDBJ databases">
        <authorList>
            <person name="Palmer J.M."/>
        </authorList>
    </citation>
    <scope>NUCLEOTIDE SEQUENCE [LARGE SCALE GENOMIC DNA]</scope>
    <source>
        <strain evidence="2 3">AT_MEX2019</strain>
        <tissue evidence="2">Muscle</tissue>
    </source>
</reference>
<proteinExistence type="predicted"/>
<feature type="chain" id="PRO_5046120727" evidence="1">
    <location>
        <begin position="16"/>
        <end position="138"/>
    </location>
</feature>
<name>A0ABU7A2P9_9TELE</name>
<evidence type="ECO:0000256" key="1">
    <source>
        <dbReference type="SAM" id="SignalP"/>
    </source>
</evidence>
<feature type="signal peptide" evidence="1">
    <location>
        <begin position="1"/>
        <end position="15"/>
    </location>
</feature>
<protein>
    <submittedName>
        <fullName evidence="2">Uncharacterized protein</fullName>
    </submittedName>
</protein>
<accession>A0ABU7A2P9</accession>
<evidence type="ECO:0000313" key="3">
    <source>
        <dbReference type="Proteomes" id="UP001345963"/>
    </source>
</evidence>
<organism evidence="2 3">
    <name type="scientific">Ataeniobius toweri</name>
    <dbReference type="NCBI Taxonomy" id="208326"/>
    <lineage>
        <taxon>Eukaryota</taxon>
        <taxon>Metazoa</taxon>
        <taxon>Chordata</taxon>
        <taxon>Craniata</taxon>
        <taxon>Vertebrata</taxon>
        <taxon>Euteleostomi</taxon>
        <taxon>Actinopterygii</taxon>
        <taxon>Neopterygii</taxon>
        <taxon>Teleostei</taxon>
        <taxon>Neoteleostei</taxon>
        <taxon>Acanthomorphata</taxon>
        <taxon>Ovalentaria</taxon>
        <taxon>Atherinomorphae</taxon>
        <taxon>Cyprinodontiformes</taxon>
        <taxon>Goodeidae</taxon>
        <taxon>Ataeniobius</taxon>
    </lineage>
</organism>
<evidence type="ECO:0000313" key="2">
    <source>
        <dbReference type="EMBL" id="MED6232203.1"/>
    </source>
</evidence>
<sequence length="138" mass="15286">MHLFLFILMFYGLQLEKIQKFVHCGTAEVLLAQRGLMVPFSLSALMGVMSNFSPDSLRSSEYSGHTLNLYILLCGQQMEAWGALTHPGRQLSDFGQSTVDHHQADNTGPQIVSDLVNSPWTSNSLNPVPVNSCFRLGE</sequence>
<dbReference type="Proteomes" id="UP001345963">
    <property type="component" value="Unassembled WGS sequence"/>
</dbReference>
<keyword evidence="3" id="KW-1185">Reference proteome</keyword>
<dbReference type="EMBL" id="JAHUTI010000549">
    <property type="protein sequence ID" value="MED6232203.1"/>
    <property type="molecule type" value="Genomic_DNA"/>
</dbReference>
<gene>
    <name evidence="2" type="ORF">ATANTOWER_024265</name>
</gene>
<comment type="caution">
    <text evidence="2">The sequence shown here is derived from an EMBL/GenBank/DDBJ whole genome shotgun (WGS) entry which is preliminary data.</text>
</comment>
<keyword evidence="1" id="KW-0732">Signal</keyword>